<reference evidence="3 4" key="1">
    <citation type="submission" date="2016-12" db="EMBL/GenBank/DDBJ databases">
        <title>The genomes of Aspergillus section Nigri reveals drivers in fungal speciation.</title>
        <authorList>
            <consortium name="DOE Joint Genome Institute"/>
            <person name="Vesth T.C."/>
            <person name="Nybo J."/>
            <person name="Theobald S."/>
            <person name="Brandl J."/>
            <person name="Frisvad J.C."/>
            <person name="Nielsen K.F."/>
            <person name="Lyhne E.K."/>
            <person name="Kogle M.E."/>
            <person name="Kuo A."/>
            <person name="Riley R."/>
            <person name="Clum A."/>
            <person name="Nolan M."/>
            <person name="Lipzen A."/>
            <person name="Salamov A."/>
            <person name="Henrissat B."/>
            <person name="Wiebenga A."/>
            <person name="De Vries R.P."/>
            <person name="Grigoriev I.V."/>
            <person name="Mortensen U.H."/>
            <person name="Andersen M.R."/>
            <person name="Baker S.E."/>
        </authorList>
    </citation>
    <scope>NUCLEOTIDE SEQUENCE [LARGE SCALE GENOMIC DNA]</scope>
    <source>
        <strain evidence="3 4">CBS 117.55</strain>
    </source>
</reference>
<dbReference type="CDD" id="cd04497">
    <property type="entry name" value="hPOT1_OB1_like"/>
    <property type="match status" value="1"/>
</dbReference>
<feature type="region of interest" description="Disordered" evidence="1">
    <location>
        <begin position="505"/>
        <end position="880"/>
    </location>
</feature>
<dbReference type="Proteomes" id="UP000247233">
    <property type="component" value="Unassembled WGS sequence"/>
</dbReference>
<protein>
    <recommendedName>
        <fullName evidence="2">Telomeric single stranded DNA binding POT1/Cdc13 domain-containing protein</fullName>
    </recommendedName>
</protein>
<feature type="compositionally biased region" description="Basic residues" evidence="1">
    <location>
        <begin position="1364"/>
        <end position="1374"/>
    </location>
</feature>
<proteinExistence type="predicted"/>
<comment type="caution">
    <text evidence="3">The sequence shown here is derived from an EMBL/GenBank/DDBJ whole genome shotgun (WGS) entry which is preliminary data.</text>
</comment>
<feature type="compositionally biased region" description="Acidic residues" evidence="1">
    <location>
        <begin position="624"/>
        <end position="653"/>
    </location>
</feature>
<feature type="region of interest" description="Disordered" evidence="1">
    <location>
        <begin position="1049"/>
        <end position="1121"/>
    </location>
</feature>
<dbReference type="InterPro" id="IPR012340">
    <property type="entry name" value="NA-bd_OB-fold"/>
</dbReference>
<evidence type="ECO:0000313" key="4">
    <source>
        <dbReference type="Proteomes" id="UP000247233"/>
    </source>
</evidence>
<dbReference type="VEuPathDB" id="FungiDB:BO70DRAFT_380236"/>
<feature type="region of interest" description="Disordered" evidence="1">
    <location>
        <begin position="140"/>
        <end position="170"/>
    </location>
</feature>
<dbReference type="GO" id="GO:0000723">
    <property type="term" value="P:telomere maintenance"/>
    <property type="evidence" value="ECO:0007669"/>
    <property type="project" value="InterPro"/>
</dbReference>
<feature type="compositionally biased region" description="Basic and acidic residues" evidence="1">
    <location>
        <begin position="779"/>
        <end position="801"/>
    </location>
</feature>
<dbReference type="OrthoDB" id="5363079at2759"/>
<feature type="compositionally biased region" description="Polar residues" evidence="1">
    <location>
        <begin position="1335"/>
        <end position="1349"/>
    </location>
</feature>
<feature type="compositionally biased region" description="Basic and acidic residues" evidence="1">
    <location>
        <begin position="755"/>
        <end position="764"/>
    </location>
</feature>
<feature type="region of interest" description="Disordered" evidence="1">
    <location>
        <begin position="232"/>
        <end position="251"/>
    </location>
</feature>
<feature type="compositionally biased region" description="Acidic residues" evidence="1">
    <location>
        <begin position="740"/>
        <end position="751"/>
    </location>
</feature>
<gene>
    <name evidence="3" type="ORF">BO70DRAFT_380236</name>
</gene>
<feature type="region of interest" description="Disordered" evidence="1">
    <location>
        <begin position="1328"/>
        <end position="1397"/>
    </location>
</feature>
<dbReference type="EMBL" id="MSFL01000015">
    <property type="protein sequence ID" value="PWY79638.1"/>
    <property type="molecule type" value="Genomic_DNA"/>
</dbReference>
<feature type="compositionally biased region" description="Polar residues" evidence="1">
    <location>
        <begin position="140"/>
        <end position="151"/>
    </location>
</feature>
<feature type="compositionally biased region" description="Basic and acidic residues" evidence="1">
    <location>
        <begin position="836"/>
        <end position="870"/>
    </location>
</feature>
<dbReference type="GO" id="GO:0003677">
    <property type="term" value="F:DNA binding"/>
    <property type="evidence" value="ECO:0007669"/>
    <property type="project" value="InterPro"/>
</dbReference>
<dbReference type="InterPro" id="IPR011564">
    <property type="entry name" value="Telomer_end-bd_POT1/Cdc13"/>
</dbReference>
<feature type="compositionally biased region" description="Acidic residues" evidence="1">
    <location>
        <begin position="505"/>
        <end position="515"/>
    </location>
</feature>
<feature type="compositionally biased region" description="Acidic residues" evidence="1">
    <location>
        <begin position="552"/>
        <end position="561"/>
    </location>
</feature>
<feature type="compositionally biased region" description="Polar residues" evidence="1">
    <location>
        <begin position="1057"/>
        <end position="1066"/>
    </location>
</feature>
<dbReference type="Pfam" id="PF02765">
    <property type="entry name" value="POT1"/>
    <property type="match status" value="1"/>
</dbReference>
<sequence length="1409" mass="155167">MDIHEKQPPASEPLRSTPVPIAQLSPTLENLSESSIHAVVTLLWPYSSSTRSISLLVAEPDFRLRRTNGQVKVVFHGHVAQEVAKSQIGIGDSVYLRLAGARFLDHDAENQTPGRFVAWDVHFDNNVLLEVWRSSQHLSTVSIDRSSSPSPATDDAIKTPSTPTANGRANLDELHANSNSHAWQSPAFVDRSRKSLGHITRTVYEPLEEEDGFVPGKGRKRPRFSMPGTQWRVIDEPASPGDNDIPGDWTAMFDDDAWYKSESGGEDDVEEARESPQPSESRDTVTIPEKLPDGVQANDVTAESVPVAIEPNAENQVDEPKSDAQFLLPELSQRTEPLSRFRHNVPNFAGHLPIDTPRLRPIPSPGLPIPSPLVSTSNSPHGYFGSISATVQGSSARPTTFLSQEVMSIEKEAVSHAPSDEHITISSAPDPAPHIPAAGSGHDTVQPASVFESIATETKYAEAVGMTEHIGILSPTPVVQTAASDVTEHMEVEQEPEDIALQEGEISEAEYDKEELDAREARDDFGERRIPNERQNDNGSGASLYASRETYLDSEDYDSESVDQSSVIEDRSGDMVEDYEDIAEEDTEQPAVETRESIEISSESEAQSPVRTHDDVKRGYGYYAEEDEDMEDEDEVSDGEESLGSEESESIYDDDYRYGERVESEYASEDDAPYPPPQPIIRNTEPEIIVLDSDSDEEPAPTAQAPSITQQEQVAAFSRRPESYASSSDVASDYGSSGSSDDEDEEDEEGGAEYADQRVERDFSNSDAEDWSDQDDQEAQEREAKPVDLDSVDGRPFKSEQEDVVQSEDEEAHKLVDGERSVDEIDSVNRPGHGPGSDEHMQAEQPDDKNAGYDQLKAEEISDESVHGELAEDEQPGDERVKVEHLEAGAMDDDHLENNEVYPFADTNRKIFGTVPDRRHGIDVDQHPGFQADFEELRPAEVTTHPSGHEEDENIAQSIHFAQQPDIDTEHLLHLAEPPIDPVLFNTGSFPTEAPTSISQQHGAEPSQSHIQDDQMSDSQYIDPSLSLDGVSQSMPIFGGVASKLPVYPQDQLFTPDPSQAAGTDNQIPQIPPEVEAPPTPKPTQESSIIQLKAETSSTVEVVPDTSTTTDTGRVLDSKPKGQIPSIEREERYEGSGDEELVLPIHSEDEILLVGEKRARLLDMNRNYPGLRSEYSYFAPLATLIDHYNALTDTISVVAEIRPPVRAPSGKKDYILTFGVTDPSLAGTILYTQIFRPYKSALPSLEEGDAILLRNFQVKSFNHSMTLASVDTSAWAVFSATKTAAQVDGPPVEYGAEEQTYATDMRQWYQEDGMAMVADYQLQASIEQESREATPYSSAGFSDSGSVISTAGEGRPDSSLSNRGSRRRKSHRRITIHELRDGRRYAEVGSPSSKDSIHELRDGTVYANF</sequence>
<dbReference type="Gene3D" id="2.40.50.140">
    <property type="entry name" value="Nucleic acid-binding proteins"/>
    <property type="match status" value="1"/>
</dbReference>
<evidence type="ECO:0000256" key="1">
    <source>
        <dbReference type="SAM" id="MobiDB-lite"/>
    </source>
</evidence>
<feature type="compositionally biased region" description="Basic and acidic residues" evidence="1">
    <location>
        <begin position="516"/>
        <end position="536"/>
    </location>
</feature>
<feature type="region of interest" description="Disordered" evidence="1">
    <location>
        <begin position="259"/>
        <end position="289"/>
    </location>
</feature>
<feature type="compositionally biased region" description="Basic and acidic residues" evidence="1">
    <location>
        <begin position="1375"/>
        <end position="1386"/>
    </location>
</feature>
<feature type="compositionally biased region" description="Polar residues" evidence="1">
    <location>
        <begin position="1085"/>
        <end position="1112"/>
    </location>
</feature>
<feature type="compositionally biased region" description="Acidic residues" evidence="1">
    <location>
        <begin position="575"/>
        <end position="588"/>
    </location>
</feature>
<feature type="domain" description="Telomeric single stranded DNA binding POT1/Cdc13" evidence="2">
    <location>
        <begin position="1178"/>
        <end position="1310"/>
    </location>
</feature>
<accession>A0A317W3E0</accession>
<feature type="compositionally biased region" description="Basic and acidic residues" evidence="1">
    <location>
        <begin position="811"/>
        <end position="823"/>
    </location>
</feature>
<dbReference type="STRING" id="1448321.A0A317W3E0"/>
<dbReference type="GeneID" id="37067634"/>
<evidence type="ECO:0000259" key="2">
    <source>
        <dbReference type="SMART" id="SM00976"/>
    </source>
</evidence>
<feature type="compositionally biased region" description="Acidic residues" evidence="1">
    <location>
        <begin position="767"/>
        <end position="778"/>
    </location>
</feature>
<feature type="compositionally biased region" description="Pro residues" evidence="1">
    <location>
        <begin position="1070"/>
        <end position="1082"/>
    </location>
</feature>
<keyword evidence="4" id="KW-1185">Reference proteome</keyword>
<feature type="compositionally biased region" description="Polar residues" evidence="1">
    <location>
        <begin position="986"/>
        <end position="1010"/>
    </location>
</feature>
<feature type="compositionally biased region" description="Low complexity" evidence="1">
    <location>
        <begin position="723"/>
        <end position="739"/>
    </location>
</feature>
<feature type="compositionally biased region" description="Basic and acidic residues" evidence="1">
    <location>
        <begin position="654"/>
        <end position="664"/>
    </location>
</feature>
<name>A0A317W3E0_9EURO</name>
<organism evidence="3 4">
    <name type="scientific">Aspergillus heteromorphus CBS 117.55</name>
    <dbReference type="NCBI Taxonomy" id="1448321"/>
    <lineage>
        <taxon>Eukaryota</taxon>
        <taxon>Fungi</taxon>
        <taxon>Dikarya</taxon>
        <taxon>Ascomycota</taxon>
        <taxon>Pezizomycotina</taxon>
        <taxon>Eurotiomycetes</taxon>
        <taxon>Eurotiomycetidae</taxon>
        <taxon>Eurotiales</taxon>
        <taxon>Aspergillaceae</taxon>
        <taxon>Aspergillus</taxon>
        <taxon>Aspergillus subgen. Circumdati</taxon>
    </lineage>
</organism>
<dbReference type="RefSeq" id="XP_025398661.1">
    <property type="nucleotide sequence ID" value="XM_025545397.1"/>
</dbReference>
<dbReference type="SMART" id="SM00976">
    <property type="entry name" value="Telo_bind"/>
    <property type="match status" value="1"/>
</dbReference>
<feature type="compositionally biased region" description="Polar residues" evidence="1">
    <location>
        <begin position="704"/>
        <end position="713"/>
    </location>
</feature>
<dbReference type="GO" id="GO:0000781">
    <property type="term" value="C:chromosome, telomeric region"/>
    <property type="evidence" value="ECO:0007669"/>
    <property type="project" value="InterPro"/>
</dbReference>
<feature type="region of interest" description="Disordered" evidence="1">
    <location>
        <begin position="984"/>
        <end position="1028"/>
    </location>
</feature>
<evidence type="ECO:0000313" key="3">
    <source>
        <dbReference type="EMBL" id="PWY79638.1"/>
    </source>
</evidence>
<dbReference type="SUPFAM" id="SSF50249">
    <property type="entry name" value="Nucleic acid-binding proteins"/>
    <property type="match status" value="1"/>
</dbReference>